<dbReference type="InterPro" id="IPR017508">
    <property type="entry name" value="HipA_N1"/>
</dbReference>
<organism evidence="6 7">
    <name type="scientific">Jiangella rhizosphaerae</name>
    <dbReference type="NCBI Taxonomy" id="2293569"/>
    <lineage>
        <taxon>Bacteria</taxon>
        <taxon>Bacillati</taxon>
        <taxon>Actinomycetota</taxon>
        <taxon>Actinomycetes</taxon>
        <taxon>Jiangellales</taxon>
        <taxon>Jiangellaceae</taxon>
        <taxon>Jiangella</taxon>
    </lineage>
</organism>
<dbReference type="GO" id="GO:0005829">
    <property type="term" value="C:cytosol"/>
    <property type="evidence" value="ECO:0007669"/>
    <property type="project" value="TreeGrafter"/>
</dbReference>
<protein>
    <submittedName>
        <fullName evidence="6">Type II toxin-antitoxin system HipA family toxin</fullName>
    </submittedName>
</protein>
<gene>
    <name evidence="6" type="ORF">DY240_00785</name>
</gene>
<keyword evidence="7" id="KW-1185">Reference proteome</keyword>
<dbReference type="OrthoDB" id="3182374at2"/>
<comment type="caution">
    <text evidence="6">The sequence shown here is derived from an EMBL/GenBank/DDBJ whole genome shotgun (WGS) entry which is preliminary data.</text>
</comment>
<dbReference type="EMBL" id="QUAL01000008">
    <property type="protein sequence ID" value="RIQ37358.1"/>
    <property type="molecule type" value="Genomic_DNA"/>
</dbReference>
<sequence>MTTAELIVYLDGVRCGVLRQSSGGNLTFDYDDAYRAGRQRTPLSLSMPLAIAAHANRVVRPFFAGLLTDNPQARAALAREYGVSAENPFALLSHVGADVAGALQVLPPGTPPTDGVSRDGYTMLTSRDVEQLLVETIAEYRDGMPNLGPAQRFSLAGAQPKVALFRAGDGWARPDPGTPTTHIVKPVEGRYRRLDVVEHLTMQAARRLKLRVADTSLATFGDVRAFVTTRYDRQYVGGRWIRIHQEDLCQALAVPPDKKYQRLDGGPGVGRVAR</sequence>
<accession>A0A418KYA9</accession>
<dbReference type="InterPro" id="IPR052028">
    <property type="entry name" value="HipA_Ser/Thr_kinase"/>
</dbReference>
<dbReference type="Pfam" id="PF07804">
    <property type="entry name" value="HipA_C"/>
    <property type="match status" value="1"/>
</dbReference>
<evidence type="ECO:0000313" key="6">
    <source>
        <dbReference type="EMBL" id="RIQ37358.1"/>
    </source>
</evidence>
<evidence type="ECO:0000256" key="3">
    <source>
        <dbReference type="ARBA" id="ARBA00022777"/>
    </source>
</evidence>
<dbReference type="Pfam" id="PF13657">
    <property type="entry name" value="Couple_hipA"/>
    <property type="match status" value="1"/>
</dbReference>
<dbReference type="PANTHER" id="PTHR37419">
    <property type="entry name" value="SERINE/THREONINE-PROTEIN KINASE TOXIN HIPA"/>
    <property type="match status" value="1"/>
</dbReference>
<dbReference type="GO" id="GO:0004674">
    <property type="term" value="F:protein serine/threonine kinase activity"/>
    <property type="evidence" value="ECO:0007669"/>
    <property type="project" value="TreeGrafter"/>
</dbReference>
<dbReference type="RefSeq" id="WP_119658076.1">
    <property type="nucleotide sequence ID" value="NZ_QUAL01000008.1"/>
</dbReference>
<evidence type="ECO:0000259" key="4">
    <source>
        <dbReference type="Pfam" id="PF07804"/>
    </source>
</evidence>
<dbReference type="NCBIfam" id="TIGR03071">
    <property type="entry name" value="couple_hipA"/>
    <property type="match status" value="1"/>
</dbReference>
<evidence type="ECO:0000313" key="7">
    <source>
        <dbReference type="Proteomes" id="UP000284057"/>
    </source>
</evidence>
<feature type="domain" description="HipA N-terminal subdomain 1" evidence="5">
    <location>
        <begin position="6"/>
        <end position="105"/>
    </location>
</feature>
<evidence type="ECO:0000259" key="5">
    <source>
        <dbReference type="Pfam" id="PF13657"/>
    </source>
</evidence>
<proteinExistence type="inferred from homology"/>
<name>A0A418KYA9_9ACTN</name>
<dbReference type="InterPro" id="IPR012893">
    <property type="entry name" value="HipA-like_C"/>
</dbReference>
<comment type="similarity">
    <text evidence="1">Belongs to the HipA Ser/Thr kinase family.</text>
</comment>
<dbReference type="Proteomes" id="UP000284057">
    <property type="component" value="Unassembled WGS sequence"/>
</dbReference>
<keyword evidence="3" id="KW-0418">Kinase</keyword>
<evidence type="ECO:0000256" key="2">
    <source>
        <dbReference type="ARBA" id="ARBA00022679"/>
    </source>
</evidence>
<feature type="domain" description="HipA-like C-terminal" evidence="4">
    <location>
        <begin position="153"/>
        <end position="262"/>
    </location>
</feature>
<evidence type="ECO:0000256" key="1">
    <source>
        <dbReference type="ARBA" id="ARBA00010164"/>
    </source>
</evidence>
<keyword evidence="2" id="KW-0808">Transferase</keyword>
<reference evidence="6 7" key="1">
    <citation type="submission" date="2018-09" db="EMBL/GenBank/DDBJ databases">
        <title>Isolation, diversity and antifungal activity of actinobacteria from wheat.</title>
        <authorList>
            <person name="Han C."/>
        </authorList>
    </citation>
    <scope>NUCLEOTIDE SEQUENCE [LARGE SCALE GENOMIC DNA]</scope>
    <source>
        <strain evidence="6 7">NEAU-YY265</strain>
    </source>
</reference>
<dbReference type="AlphaFoldDB" id="A0A418KYA9"/>
<dbReference type="PANTHER" id="PTHR37419:SF1">
    <property type="entry name" value="SERINE_THREONINE-PROTEIN KINASE TOXIN HIPA"/>
    <property type="match status" value="1"/>
</dbReference>